<name>A0A371G0A8_MUCPR</name>
<proteinExistence type="predicted"/>
<accession>A0A371G0A8</accession>
<reference evidence="1" key="1">
    <citation type="submission" date="2018-05" db="EMBL/GenBank/DDBJ databases">
        <title>Draft genome of Mucuna pruriens seed.</title>
        <authorList>
            <person name="Nnadi N.E."/>
            <person name="Vos R."/>
            <person name="Hasami M.H."/>
            <person name="Devisetty U.K."/>
            <person name="Aguiy J.C."/>
        </authorList>
    </citation>
    <scope>NUCLEOTIDE SEQUENCE [LARGE SCALE GENOMIC DNA]</scope>
    <source>
        <strain evidence="1">JCA_2017</strain>
    </source>
</reference>
<dbReference type="Proteomes" id="UP000257109">
    <property type="component" value="Unassembled WGS sequence"/>
</dbReference>
<feature type="non-terminal residue" evidence="1">
    <location>
        <position position="1"/>
    </location>
</feature>
<dbReference type="PANTHER" id="PTHR48475:SF1">
    <property type="entry name" value="RNASE H TYPE-1 DOMAIN-CONTAINING PROTEIN"/>
    <property type="match status" value="1"/>
</dbReference>
<comment type="caution">
    <text evidence="1">The sequence shown here is derived from an EMBL/GenBank/DDBJ whole genome shotgun (WGS) entry which is preliminary data.</text>
</comment>
<protein>
    <submittedName>
        <fullName evidence="1">Uncharacterized protein</fullName>
    </submittedName>
</protein>
<evidence type="ECO:0000313" key="2">
    <source>
        <dbReference type="Proteomes" id="UP000257109"/>
    </source>
</evidence>
<dbReference type="EMBL" id="QJKJ01007183">
    <property type="protein sequence ID" value="RDX83995.1"/>
    <property type="molecule type" value="Genomic_DNA"/>
</dbReference>
<dbReference type="PANTHER" id="PTHR48475">
    <property type="entry name" value="RIBONUCLEASE H"/>
    <property type="match status" value="1"/>
</dbReference>
<evidence type="ECO:0000313" key="1">
    <source>
        <dbReference type="EMBL" id="RDX83995.1"/>
    </source>
</evidence>
<gene>
    <name evidence="1" type="ORF">CR513_35021</name>
</gene>
<sequence length="135" mass="16350">MTRQGQRTTTDETPFRLASETNAMILVKVGEPSIWRNDFRPDDNLNAIRTDLDLIEEVREQAFIRQETCRQRVARRYKSKVKPRDFREEDLVWRKTREARKKKEDDNNDVYRLENLDNTPISRIWNAMHLKFYFS</sequence>
<keyword evidence="2" id="KW-1185">Reference proteome</keyword>
<dbReference type="AlphaFoldDB" id="A0A371G0A8"/>
<dbReference type="OrthoDB" id="1744372at2759"/>
<organism evidence="1 2">
    <name type="scientific">Mucuna pruriens</name>
    <name type="common">Velvet bean</name>
    <name type="synonym">Dolichos pruriens</name>
    <dbReference type="NCBI Taxonomy" id="157652"/>
    <lineage>
        <taxon>Eukaryota</taxon>
        <taxon>Viridiplantae</taxon>
        <taxon>Streptophyta</taxon>
        <taxon>Embryophyta</taxon>
        <taxon>Tracheophyta</taxon>
        <taxon>Spermatophyta</taxon>
        <taxon>Magnoliopsida</taxon>
        <taxon>eudicotyledons</taxon>
        <taxon>Gunneridae</taxon>
        <taxon>Pentapetalae</taxon>
        <taxon>rosids</taxon>
        <taxon>fabids</taxon>
        <taxon>Fabales</taxon>
        <taxon>Fabaceae</taxon>
        <taxon>Papilionoideae</taxon>
        <taxon>50 kb inversion clade</taxon>
        <taxon>NPAAA clade</taxon>
        <taxon>indigoferoid/millettioid clade</taxon>
        <taxon>Phaseoleae</taxon>
        <taxon>Mucuna</taxon>
    </lineage>
</organism>